<keyword evidence="6 16" id="KW-0812">Transmembrane</keyword>
<evidence type="ECO:0000256" key="2">
    <source>
        <dbReference type="ARBA" id="ARBA00004167"/>
    </source>
</evidence>
<evidence type="ECO:0000256" key="6">
    <source>
        <dbReference type="ARBA" id="ARBA00022692"/>
    </source>
</evidence>
<organism evidence="18 19">
    <name type="scientific">Hibiscus trionum</name>
    <name type="common">Flower of an hour</name>
    <dbReference type="NCBI Taxonomy" id="183268"/>
    <lineage>
        <taxon>Eukaryota</taxon>
        <taxon>Viridiplantae</taxon>
        <taxon>Streptophyta</taxon>
        <taxon>Embryophyta</taxon>
        <taxon>Tracheophyta</taxon>
        <taxon>Spermatophyta</taxon>
        <taxon>Magnoliopsida</taxon>
        <taxon>eudicotyledons</taxon>
        <taxon>Gunneridae</taxon>
        <taxon>Pentapetalae</taxon>
        <taxon>rosids</taxon>
        <taxon>malvids</taxon>
        <taxon>Malvales</taxon>
        <taxon>Malvaceae</taxon>
        <taxon>Malvoideae</taxon>
        <taxon>Hibiscus</taxon>
    </lineage>
</organism>
<dbReference type="PROSITE" id="PS50089">
    <property type="entry name" value="ZF_RING_2"/>
    <property type="match status" value="1"/>
</dbReference>
<dbReference type="AlphaFoldDB" id="A0A9W7H723"/>
<evidence type="ECO:0000313" key="19">
    <source>
        <dbReference type="Proteomes" id="UP001165190"/>
    </source>
</evidence>
<sequence length="178" mass="19835">MPRPSPLSMDQDDDGRAVRFNPVLVGLLGVIAGAIVVATYHLIHSICNCHRGPRVETAGANTSQNVHQTQHERPRESHRTGSGSTIPRLIPIFRYNKDRNEDMCAICLGDFKEGEQIRVLPDCLHFFHVGCIDRWLNSHSNCPLCRTDTSSPQDVVVSLPDSSRTLYTGLHRLPDSDL</sequence>
<dbReference type="Gene3D" id="3.30.40.10">
    <property type="entry name" value="Zinc/RING finger domain, C3HC4 (zinc finger)"/>
    <property type="match status" value="1"/>
</dbReference>
<gene>
    <name evidence="18" type="ORF">HRI_000801400</name>
</gene>
<evidence type="ECO:0000256" key="15">
    <source>
        <dbReference type="SAM" id="MobiDB-lite"/>
    </source>
</evidence>
<comment type="caution">
    <text evidence="18">The sequence shown here is derived from an EMBL/GenBank/DDBJ whole genome shotgun (WGS) entry which is preliminary data.</text>
</comment>
<dbReference type="InterPro" id="IPR013083">
    <property type="entry name" value="Znf_RING/FYVE/PHD"/>
</dbReference>
<feature type="compositionally biased region" description="Basic and acidic residues" evidence="15">
    <location>
        <begin position="69"/>
        <end position="79"/>
    </location>
</feature>
<dbReference type="InterPro" id="IPR044600">
    <property type="entry name" value="ATL1/ATL16-like"/>
</dbReference>
<reference evidence="18" key="1">
    <citation type="submission" date="2023-05" db="EMBL/GenBank/DDBJ databases">
        <title>Genome and transcriptome analyses reveal genes involved in the formation of fine ridges on petal epidermal cells in Hibiscus trionum.</title>
        <authorList>
            <person name="Koshimizu S."/>
            <person name="Masuda S."/>
            <person name="Ishii T."/>
            <person name="Shirasu K."/>
            <person name="Hoshino A."/>
            <person name="Arita M."/>
        </authorList>
    </citation>
    <scope>NUCLEOTIDE SEQUENCE</scope>
    <source>
        <strain evidence="18">Hamamatsu line</strain>
    </source>
</reference>
<keyword evidence="19" id="KW-1185">Reference proteome</keyword>
<protein>
    <recommendedName>
        <fullName evidence="4">RING-type E3 ubiquitin transferase</fullName>
        <ecNumber evidence="4">2.3.2.27</ecNumber>
    </recommendedName>
</protein>
<dbReference type="OrthoDB" id="8062037at2759"/>
<evidence type="ECO:0000259" key="17">
    <source>
        <dbReference type="PROSITE" id="PS50089"/>
    </source>
</evidence>
<name>A0A9W7H723_HIBTR</name>
<feature type="domain" description="RING-type" evidence="17">
    <location>
        <begin position="104"/>
        <end position="146"/>
    </location>
</feature>
<dbReference type="PANTHER" id="PTHR46913:SF1">
    <property type="entry name" value="RING-H2 FINGER PROTEIN ATL16"/>
    <property type="match status" value="1"/>
</dbReference>
<keyword evidence="8 14" id="KW-0863">Zinc-finger</keyword>
<evidence type="ECO:0000256" key="5">
    <source>
        <dbReference type="ARBA" id="ARBA00022679"/>
    </source>
</evidence>
<evidence type="ECO:0000256" key="11">
    <source>
        <dbReference type="ARBA" id="ARBA00022989"/>
    </source>
</evidence>
<dbReference type="PANTHER" id="PTHR46913">
    <property type="entry name" value="RING-H2 FINGER PROTEIN ATL16"/>
    <property type="match status" value="1"/>
</dbReference>
<evidence type="ECO:0000256" key="3">
    <source>
        <dbReference type="ARBA" id="ARBA00004906"/>
    </source>
</evidence>
<dbReference type="EC" id="2.3.2.27" evidence="4"/>
<dbReference type="SMART" id="SM00184">
    <property type="entry name" value="RING"/>
    <property type="match status" value="1"/>
</dbReference>
<evidence type="ECO:0000256" key="10">
    <source>
        <dbReference type="ARBA" id="ARBA00022833"/>
    </source>
</evidence>
<feature type="transmembrane region" description="Helical" evidence="16">
    <location>
        <begin position="20"/>
        <end position="43"/>
    </location>
</feature>
<accession>A0A9W7H723</accession>
<comment type="similarity">
    <text evidence="13">Belongs to the RING-type zinc finger family. ATL subfamily.</text>
</comment>
<evidence type="ECO:0000256" key="1">
    <source>
        <dbReference type="ARBA" id="ARBA00000900"/>
    </source>
</evidence>
<evidence type="ECO:0000256" key="4">
    <source>
        <dbReference type="ARBA" id="ARBA00012483"/>
    </source>
</evidence>
<comment type="catalytic activity">
    <reaction evidence="1">
        <text>S-ubiquitinyl-[E2 ubiquitin-conjugating enzyme]-L-cysteine + [acceptor protein]-L-lysine = [E2 ubiquitin-conjugating enzyme]-L-cysteine + N(6)-ubiquitinyl-[acceptor protein]-L-lysine.</text>
        <dbReference type="EC" id="2.3.2.27"/>
    </reaction>
</comment>
<evidence type="ECO:0000256" key="12">
    <source>
        <dbReference type="ARBA" id="ARBA00023136"/>
    </source>
</evidence>
<dbReference type="Proteomes" id="UP001165190">
    <property type="component" value="Unassembled WGS sequence"/>
</dbReference>
<dbReference type="InterPro" id="IPR001841">
    <property type="entry name" value="Znf_RING"/>
</dbReference>
<dbReference type="EMBL" id="BSYR01000010">
    <property type="protein sequence ID" value="GMI71321.1"/>
    <property type="molecule type" value="Genomic_DNA"/>
</dbReference>
<keyword evidence="9" id="KW-0833">Ubl conjugation pathway</keyword>
<keyword evidence="7" id="KW-0479">Metal-binding</keyword>
<keyword evidence="10" id="KW-0862">Zinc</keyword>
<keyword evidence="12 16" id="KW-0472">Membrane</keyword>
<dbReference type="GO" id="GO:0008270">
    <property type="term" value="F:zinc ion binding"/>
    <property type="evidence" value="ECO:0007669"/>
    <property type="project" value="UniProtKB-KW"/>
</dbReference>
<evidence type="ECO:0000256" key="8">
    <source>
        <dbReference type="ARBA" id="ARBA00022771"/>
    </source>
</evidence>
<evidence type="ECO:0000256" key="9">
    <source>
        <dbReference type="ARBA" id="ARBA00022786"/>
    </source>
</evidence>
<proteinExistence type="inferred from homology"/>
<evidence type="ECO:0000256" key="7">
    <source>
        <dbReference type="ARBA" id="ARBA00022723"/>
    </source>
</evidence>
<dbReference type="CDD" id="cd16461">
    <property type="entry name" value="RING-H2_EL5-like"/>
    <property type="match status" value="1"/>
</dbReference>
<comment type="subcellular location">
    <subcellularLocation>
        <location evidence="2">Membrane</location>
        <topology evidence="2">Single-pass membrane protein</topology>
    </subcellularLocation>
</comment>
<evidence type="ECO:0000256" key="16">
    <source>
        <dbReference type="SAM" id="Phobius"/>
    </source>
</evidence>
<keyword evidence="5" id="KW-0808">Transferase</keyword>
<keyword evidence="11 16" id="KW-1133">Transmembrane helix</keyword>
<dbReference type="GO" id="GO:0016020">
    <property type="term" value="C:membrane"/>
    <property type="evidence" value="ECO:0007669"/>
    <property type="project" value="UniProtKB-SubCell"/>
</dbReference>
<evidence type="ECO:0000256" key="13">
    <source>
        <dbReference type="ARBA" id="ARBA00024209"/>
    </source>
</evidence>
<dbReference type="GO" id="GO:0061630">
    <property type="term" value="F:ubiquitin protein ligase activity"/>
    <property type="evidence" value="ECO:0007669"/>
    <property type="project" value="UniProtKB-EC"/>
</dbReference>
<dbReference type="Pfam" id="PF13639">
    <property type="entry name" value="zf-RING_2"/>
    <property type="match status" value="1"/>
</dbReference>
<feature type="region of interest" description="Disordered" evidence="15">
    <location>
        <begin position="60"/>
        <end position="83"/>
    </location>
</feature>
<dbReference type="GO" id="GO:0016567">
    <property type="term" value="P:protein ubiquitination"/>
    <property type="evidence" value="ECO:0007669"/>
    <property type="project" value="InterPro"/>
</dbReference>
<comment type="pathway">
    <text evidence="3">Protein modification; protein ubiquitination.</text>
</comment>
<evidence type="ECO:0000256" key="14">
    <source>
        <dbReference type="PROSITE-ProRule" id="PRU00175"/>
    </source>
</evidence>
<dbReference type="SUPFAM" id="SSF57850">
    <property type="entry name" value="RING/U-box"/>
    <property type="match status" value="1"/>
</dbReference>
<evidence type="ECO:0000313" key="18">
    <source>
        <dbReference type="EMBL" id="GMI71321.1"/>
    </source>
</evidence>